<dbReference type="EMBL" id="WTVG01000037">
    <property type="protein sequence ID" value="NMG25639.1"/>
    <property type="molecule type" value="Genomic_DNA"/>
</dbReference>
<accession>A0ABX1PMY1</accession>
<dbReference type="PROSITE" id="PS00978">
    <property type="entry name" value="FAD_G3PDH_2"/>
    <property type="match status" value="1"/>
</dbReference>
<sequence length="546" mass="58376">MSAGGEEEGVRAAPDNFHAHGQSAAAERRLARAVLLDRLCRSQRWDVVVIGGGATGLGCAVDAAARGYSTLLVEACDFAKGTSSRATKLIHGGVRYLARGDLALVREALAERSRLLANAPHLVHPLRFVVPAYHWHDRARFGLGLGFYDLLAGIHGIERSRILDAAATVAALPGLNPVGLKGGIAYWDAQFDDARLAIALMRTVFDLGGLALNYLPVDDLIVEGGRVRGIIARDAESDEVFRIAARVVINATGVWADAVRRFERPAARALVRPSQGAHVVVDRSFLSGDTALLVPETPDGRVLFVIPWQGKVLIGTTDTARPDLPLEPDALPGEVDFILATAARYLVPAPTRADVHSIFVGLRPLVGEDERTATHRLSREHCIEVSPGGLVTITGGKWTTYRRMAEETIDQACAVGMLPRRPAATAALRLHGAPPGFSGDCYGSDRAVVDLLPGATRRMQDGLTLTEAEVRHAARFELARGVEDVLARRHRALFLDAARAAAAAPAVATVLAEELGHDAQWCADEVARFRALAIRYGAPAPAGECS</sequence>
<evidence type="ECO:0000313" key="9">
    <source>
        <dbReference type="EMBL" id="NMG25639.1"/>
    </source>
</evidence>
<dbReference type="RefSeq" id="WP_169118990.1">
    <property type="nucleotide sequence ID" value="NZ_WTVG02000031.1"/>
</dbReference>
<keyword evidence="5" id="KW-0274">FAD</keyword>
<comment type="similarity">
    <text evidence="2">Belongs to the FAD-dependent glycerol-3-phosphate dehydrogenase family.</text>
</comment>
<comment type="cofactor">
    <cofactor evidence="1">
        <name>FAD</name>
        <dbReference type="ChEBI" id="CHEBI:57692"/>
    </cofactor>
</comment>
<evidence type="ECO:0000259" key="7">
    <source>
        <dbReference type="Pfam" id="PF01266"/>
    </source>
</evidence>
<dbReference type="PRINTS" id="PR01001">
    <property type="entry name" value="FADG3PDH"/>
</dbReference>
<dbReference type="SUPFAM" id="SSF51905">
    <property type="entry name" value="FAD/NAD(P)-binding domain"/>
    <property type="match status" value="1"/>
</dbReference>
<keyword evidence="3" id="KW-0285">Flavoprotein</keyword>
<dbReference type="Pfam" id="PF01266">
    <property type="entry name" value="DAO"/>
    <property type="match status" value="1"/>
</dbReference>
<dbReference type="InterPro" id="IPR031656">
    <property type="entry name" value="DAO_C"/>
</dbReference>
<keyword evidence="4" id="KW-0319">Glycerol metabolism</keyword>
<feature type="domain" description="Alpha-glycerophosphate oxidase C-terminal" evidence="8">
    <location>
        <begin position="455"/>
        <end position="520"/>
    </location>
</feature>
<evidence type="ECO:0000256" key="5">
    <source>
        <dbReference type="ARBA" id="ARBA00022827"/>
    </source>
</evidence>
<dbReference type="PANTHER" id="PTHR11985:SF35">
    <property type="entry name" value="ANAEROBIC GLYCEROL-3-PHOSPHATE DEHYDROGENASE SUBUNIT A"/>
    <property type="match status" value="1"/>
</dbReference>
<dbReference type="PANTHER" id="PTHR11985">
    <property type="entry name" value="GLYCEROL-3-PHOSPHATE DEHYDROGENASE"/>
    <property type="match status" value="1"/>
</dbReference>
<feature type="domain" description="FAD dependent oxidoreductase" evidence="7">
    <location>
        <begin position="46"/>
        <end position="401"/>
    </location>
</feature>
<dbReference type="InterPro" id="IPR036188">
    <property type="entry name" value="FAD/NAD-bd_sf"/>
</dbReference>
<evidence type="ECO:0000313" key="10">
    <source>
        <dbReference type="Proteomes" id="UP000615989"/>
    </source>
</evidence>
<keyword evidence="6" id="KW-0560">Oxidoreductase</keyword>
<protein>
    <submittedName>
        <fullName evidence="9">FAD-dependent oxidoreductase</fullName>
    </submittedName>
</protein>
<name>A0ABX1PMY1_9RHOO</name>
<proteinExistence type="inferred from homology"/>
<evidence type="ECO:0000256" key="3">
    <source>
        <dbReference type="ARBA" id="ARBA00022630"/>
    </source>
</evidence>
<dbReference type="Gene3D" id="3.30.9.10">
    <property type="entry name" value="D-Amino Acid Oxidase, subunit A, domain 2"/>
    <property type="match status" value="1"/>
</dbReference>
<dbReference type="InterPro" id="IPR006076">
    <property type="entry name" value="FAD-dep_OxRdtase"/>
</dbReference>
<evidence type="ECO:0000256" key="2">
    <source>
        <dbReference type="ARBA" id="ARBA00007330"/>
    </source>
</evidence>
<keyword evidence="10" id="KW-1185">Reference proteome</keyword>
<evidence type="ECO:0000259" key="8">
    <source>
        <dbReference type="Pfam" id="PF16901"/>
    </source>
</evidence>
<gene>
    <name evidence="9" type="ORF">GO606_13095</name>
</gene>
<evidence type="ECO:0000256" key="4">
    <source>
        <dbReference type="ARBA" id="ARBA00022798"/>
    </source>
</evidence>
<organism evidence="9 10">
    <name type="scientific">Aromatoleum anaerobium</name>
    <dbReference type="NCBI Taxonomy" id="182180"/>
    <lineage>
        <taxon>Bacteria</taxon>
        <taxon>Pseudomonadati</taxon>
        <taxon>Pseudomonadota</taxon>
        <taxon>Betaproteobacteria</taxon>
        <taxon>Rhodocyclales</taxon>
        <taxon>Rhodocyclaceae</taxon>
        <taxon>Aromatoleum</taxon>
    </lineage>
</organism>
<dbReference type="Gene3D" id="3.50.50.60">
    <property type="entry name" value="FAD/NAD(P)-binding domain"/>
    <property type="match status" value="1"/>
</dbReference>
<dbReference type="Pfam" id="PF16901">
    <property type="entry name" value="DAO_C"/>
    <property type="match status" value="1"/>
</dbReference>
<dbReference type="Gene3D" id="1.10.8.870">
    <property type="entry name" value="Alpha-glycerophosphate oxidase, cap domain"/>
    <property type="match status" value="1"/>
</dbReference>
<evidence type="ECO:0000256" key="1">
    <source>
        <dbReference type="ARBA" id="ARBA00001974"/>
    </source>
</evidence>
<dbReference type="Proteomes" id="UP000615989">
    <property type="component" value="Unassembled WGS sequence"/>
</dbReference>
<dbReference type="InterPro" id="IPR000447">
    <property type="entry name" value="G3P_DH_FAD-dep"/>
</dbReference>
<dbReference type="InterPro" id="IPR038299">
    <property type="entry name" value="DAO_C_sf"/>
</dbReference>
<evidence type="ECO:0000256" key="6">
    <source>
        <dbReference type="ARBA" id="ARBA00023002"/>
    </source>
</evidence>
<reference evidence="9" key="1">
    <citation type="submission" date="2019-12" db="EMBL/GenBank/DDBJ databases">
        <title>Comparative genomics gives insights into the taxonomy of the Azoarcus-Aromatoleum group and reveals separate origins of nif in the plant-associated Azoarcus and non-plant-associated Aromatoleum sub-groups.</title>
        <authorList>
            <person name="Lafos M."/>
            <person name="Maluk M."/>
            <person name="Batista M."/>
            <person name="Junghare M."/>
            <person name="Carmona M."/>
            <person name="Faoro H."/>
            <person name="Cruz L.M."/>
            <person name="Battistoni F."/>
            <person name="De Souza E."/>
            <person name="Pedrosa F."/>
            <person name="Chen W.-M."/>
            <person name="Poole P.S."/>
            <person name="Dixon R.A."/>
            <person name="James E.K."/>
        </authorList>
    </citation>
    <scope>NUCLEOTIDE SEQUENCE</scope>
    <source>
        <strain evidence="9">LuFRes1</strain>
    </source>
</reference>
<comment type="caution">
    <text evidence="9">The sequence shown here is derived from an EMBL/GenBank/DDBJ whole genome shotgun (WGS) entry which is preliminary data.</text>
</comment>